<evidence type="ECO:0000313" key="3">
    <source>
        <dbReference type="Proteomes" id="UP000179059"/>
    </source>
</evidence>
<name>A0A1G2CD96_9BACT</name>
<dbReference type="EMBL" id="MHKX01000009">
    <property type="protein sequence ID" value="OGY98417.1"/>
    <property type="molecule type" value="Genomic_DNA"/>
</dbReference>
<gene>
    <name evidence="2" type="ORF">A2855_02715</name>
</gene>
<dbReference type="Proteomes" id="UP000179059">
    <property type="component" value="Unassembled WGS sequence"/>
</dbReference>
<dbReference type="Gene3D" id="3.40.390.10">
    <property type="entry name" value="Collagenase (Catalytic Domain)"/>
    <property type="match status" value="1"/>
</dbReference>
<dbReference type="STRING" id="1798647.A2855_02715"/>
<feature type="signal peptide" evidence="1">
    <location>
        <begin position="1"/>
        <end position="23"/>
    </location>
</feature>
<dbReference type="SUPFAM" id="SSF55486">
    <property type="entry name" value="Metalloproteases ('zincins'), catalytic domain"/>
    <property type="match status" value="1"/>
</dbReference>
<proteinExistence type="predicted"/>
<sequence length="262" mass="28683">MTKLNRRRLFAVIMTLFAVGALASVAYANHSWGGYHWARTSNPFTLKLGDNVTSAWDAYLAGASADWSQSNVLDTTIVAGGVKSPKNCRPTAGRIEVCNAKYGNNGWLGLAQIWITGGVHISQGIAKMNDTYFNTSQYNTPAWRRLVMCQEVAHAFGLDHQDENFNNPNLGSCMDYTGDPDGPLSNEHPNAHDFEQLGIIYAHLDTTTTVGAGVAPRNGKANLDNPTEWGQVVRQDARGRSSLYERDLGGGRKVVTFVFWAD</sequence>
<organism evidence="2 3">
    <name type="scientific">Candidatus Liptonbacteria bacterium RIFCSPHIGHO2_01_FULL_57_28</name>
    <dbReference type="NCBI Taxonomy" id="1798647"/>
    <lineage>
        <taxon>Bacteria</taxon>
        <taxon>Candidatus Liptoniibacteriota</taxon>
    </lineage>
</organism>
<evidence type="ECO:0000313" key="2">
    <source>
        <dbReference type="EMBL" id="OGY98417.1"/>
    </source>
</evidence>
<feature type="chain" id="PRO_5009582274" description="Peptidase M10 metallopeptidase domain-containing protein" evidence="1">
    <location>
        <begin position="24"/>
        <end position="262"/>
    </location>
</feature>
<comment type="caution">
    <text evidence="2">The sequence shown here is derived from an EMBL/GenBank/DDBJ whole genome shotgun (WGS) entry which is preliminary data.</text>
</comment>
<dbReference type="InterPro" id="IPR024079">
    <property type="entry name" value="MetalloPept_cat_dom_sf"/>
</dbReference>
<evidence type="ECO:0008006" key="4">
    <source>
        <dbReference type="Google" id="ProtNLM"/>
    </source>
</evidence>
<reference evidence="2 3" key="1">
    <citation type="journal article" date="2016" name="Nat. Commun.">
        <title>Thousands of microbial genomes shed light on interconnected biogeochemical processes in an aquifer system.</title>
        <authorList>
            <person name="Anantharaman K."/>
            <person name="Brown C.T."/>
            <person name="Hug L.A."/>
            <person name="Sharon I."/>
            <person name="Castelle C.J."/>
            <person name="Probst A.J."/>
            <person name="Thomas B.C."/>
            <person name="Singh A."/>
            <person name="Wilkins M.J."/>
            <person name="Karaoz U."/>
            <person name="Brodie E.L."/>
            <person name="Williams K.H."/>
            <person name="Hubbard S.S."/>
            <person name="Banfield J.F."/>
        </authorList>
    </citation>
    <scope>NUCLEOTIDE SEQUENCE [LARGE SCALE GENOMIC DNA]</scope>
</reference>
<accession>A0A1G2CD96</accession>
<protein>
    <recommendedName>
        <fullName evidence="4">Peptidase M10 metallopeptidase domain-containing protein</fullName>
    </recommendedName>
</protein>
<keyword evidence="1" id="KW-0732">Signal</keyword>
<dbReference type="AlphaFoldDB" id="A0A1G2CD96"/>
<evidence type="ECO:0000256" key="1">
    <source>
        <dbReference type="SAM" id="SignalP"/>
    </source>
</evidence>
<dbReference type="GO" id="GO:0008237">
    <property type="term" value="F:metallopeptidase activity"/>
    <property type="evidence" value="ECO:0007669"/>
    <property type="project" value="InterPro"/>
</dbReference>